<name>A0A060SK46_PYCCI</name>
<dbReference type="Proteomes" id="UP000029665">
    <property type="component" value="Unassembled WGS sequence"/>
</dbReference>
<sequence length="487" mass="55617">MAEKMLYHVKEHKHTAGVIKDVMDSERYHTLLKERVTVGSQVLNHKFFEDPHDVVLGLSTDGFAPFRRRTQTAWPIVLFNYNLPPEICFHLEYVLSVGVVPGPKKPHDMDSFLWPLIQELHRLAIGVHAYDALSDEFSALRAYLLLVFGDIPAISMVMCMKGHNALSPCRMCKIRGVRIPGSSNPIHYVPLCRPHHPDADADPAFVEVYDPAHLPLRTHGEFLRQAEEVQMAPSEAKAARLAKQYGIKSIPLLSTLSSLSFPVSFPYDFMHLIWENVVKNLMQLWTSQYKDLNTGVEDYEVNPTVWEAVGEASAASGDTIPGIFGPHPPNVTSDKMSWTAETRSFWFQYLGPILLAGRFTHRKYYTHFVLLVRLLCKCLQFELSADDLAEICAGFIAWVEEYERYFIRIYYQHDLQRLSACPVTVHALLHITDSIEATGPVWASWAFPMESLRINFVLGPHIHQLASRYPDYQIIHVYLFLHVTHSH</sequence>
<comment type="caution">
    <text evidence="1">The sequence shown here is derived from an EMBL/GenBank/DDBJ whole genome shotgun (WGS) entry which is preliminary data.</text>
</comment>
<dbReference type="PANTHER" id="PTHR46579:SF1">
    <property type="entry name" value="F5_8 TYPE C DOMAIN-CONTAINING PROTEIN"/>
    <property type="match status" value="1"/>
</dbReference>
<accession>A0A060SK46</accession>
<keyword evidence="2" id="KW-1185">Reference proteome</keyword>
<dbReference type="OrthoDB" id="2404451at2759"/>
<dbReference type="EMBL" id="CCBP010000220">
    <property type="protein sequence ID" value="CDO74857.1"/>
    <property type="molecule type" value="Genomic_DNA"/>
</dbReference>
<evidence type="ECO:0008006" key="3">
    <source>
        <dbReference type="Google" id="ProtNLM"/>
    </source>
</evidence>
<protein>
    <recommendedName>
        <fullName evidence="3">Transposase family Tnp2 protein</fullName>
    </recommendedName>
</protein>
<evidence type="ECO:0000313" key="2">
    <source>
        <dbReference type="Proteomes" id="UP000029665"/>
    </source>
</evidence>
<proteinExistence type="predicted"/>
<dbReference type="PANTHER" id="PTHR46579">
    <property type="entry name" value="F5/8 TYPE C DOMAIN-CONTAINING PROTEIN-RELATED"/>
    <property type="match status" value="1"/>
</dbReference>
<dbReference type="InterPro" id="IPR004242">
    <property type="entry name" value="Transposase_21"/>
</dbReference>
<gene>
    <name evidence="1" type="ORF">BN946_scf185004.g7</name>
</gene>
<dbReference type="AlphaFoldDB" id="A0A060SK46"/>
<reference evidence="1" key="1">
    <citation type="submission" date="2014-01" db="EMBL/GenBank/DDBJ databases">
        <title>The genome of the white-rot fungus Pycnoporus cinnabarinus: a basidiomycete model with a versatile arsenal for lignocellulosic biomass breakdown.</title>
        <authorList>
            <person name="Levasseur A."/>
            <person name="Lomascolo A."/>
            <person name="Ruiz-Duenas F.J."/>
            <person name="Uzan E."/>
            <person name="Piumi F."/>
            <person name="Kues U."/>
            <person name="Ram A.F.J."/>
            <person name="Murat C."/>
            <person name="Haon M."/>
            <person name="Benoit I."/>
            <person name="Arfi Y."/>
            <person name="Chevret D."/>
            <person name="Drula E."/>
            <person name="Kwon M.J."/>
            <person name="Gouret P."/>
            <person name="Lesage-Meessen L."/>
            <person name="Lombard V."/>
            <person name="Mariette J."/>
            <person name="Noirot C."/>
            <person name="Park J."/>
            <person name="Patyshakuliyeva A."/>
            <person name="Wieneger R.A.B."/>
            <person name="Wosten H.A.B."/>
            <person name="Martin F."/>
            <person name="Coutinho P.M."/>
            <person name="de Vries R."/>
            <person name="Martinez A.T."/>
            <person name="Klopp C."/>
            <person name="Pontarotti P."/>
            <person name="Henrissat B."/>
            <person name="Record E."/>
        </authorList>
    </citation>
    <scope>NUCLEOTIDE SEQUENCE [LARGE SCALE GENOMIC DNA]</scope>
    <source>
        <strain evidence="1">BRFM137</strain>
    </source>
</reference>
<dbReference type="HOGENOM" id="CLU_026593_2_0_1"/>
<dbReference type="Pfam" id="PF02992">
    <property type="entry name" value="Transposase_21"/>
    <property type="match status" value="1"/>
</dbReference>
<dbReference type="STRING" id="5643.A0A060SK46"/>
<dbReference type="OMA" id="IAWVEEY"/>
<organism evidence="1 2">
    <name type="scientific">Pycnoporus cinnabarinus</name>
    <name type="common">Cinnabar-red polypore</name>
    <name type="synonym">Trametes cinnabarina</name>
    <dbReference type="NCBI Taxonomy" id="5643"/>
    <lineage>
        <taxon>Eukaryota</taxon>
        <taxon>Fungi</taxon>
        <taxon>Dikarya</taxon>
        <taxon>Basidiomycota</taxon>
        <taxon>Agaricomycotina</taxon>
        <taxon>Agaricomycetes</taxon>
        <taxon>Polyporales</taxon>
        <taxon>Polyporaceae</taxon>
        <taxon>Trametes</taxon>
    </lineage>
</organism>
<evidence type="ECO:0000313" key="1">
    <source>
        <dbReference type="EMBL" id="CDO74857.1"/>
    </source>
</evidence>